<feature type="domain" description="SfsA N-terminal OB" evidence="2">
    <location>
        <begin position="21"/>
        <end position="82"/>
    </location>
</feature>
<dbReference type="InterPro" id="IPR005224">
    <property type="entry name" value="SfsA"/>
</dbReference>
<reference evidence="3 5" key="1">
    <citation type="submission" date="2007-08" db="EMBL/GenBank/DDBJ databases">
        <title>Draft genome sequence of Clostridium leptum (DSM 753).</title>
        <authorList>
            <person name="Sudarsanam P."/>
            <person name="Ley R."/>
            <person name="Guruge J."/>
            <person name="Turnbaugh P.J."/>
            <person name="Mahowald M."/>
            <person name="Liep D."/>
            <person name="Gordon J."/>
        </authorList>
    </citation>
    <scope>NUCLEOTIDE SEQUENCE [LARGE SCALE GENOMIC DNA]</scope>
    <source>
        <strain evidence="3 5">DSM 753</strain>
    </source>
</reference>
<keyword evidence="6" id="KW-1185">Reference proteome</keyword>
<gene>
    <name evidence="4" type="ORF">CH238_04430</name>
    <name evidence="3" type="ORF">CLOLEP_03802</name>
</gene>
<sequence length="228" mass="26102">MVDAINSAGFLKGKFVKELKNRFLCEVLIDDVPTECYVPSSCHLSNFLTLRGKSVLLLPTQDRNSRTKYALYAVPYKRNYIVLNTSMANKAIEQGIHSRRFSFLGQRSEIIKEHNVDGYKADLYIKDTDTIVEIKSVISLKSAALFPTVYSERAINQLHMLKQLLEKGKKVCFMIVSLHPYVTEIVIDKNTFFYKELSNCVELGMVLYGFTCRLRDRTIVIDNQIPVS</sequence>
<evidence type="ECO:0000313" key="4">
    <source>
        <dbReference type="EMBL" id="PEQ25281.1"/>
    </source>
</evidence>
<dbReference type="PANTHER" id="PTHR30545">
    <property type="entry name" value="SUGAR FERMENTATION STIMULATION PROTEIN A"/>
    <property type="match status" value="1"/>
</dbReference>
<dbReference type="Pfam" id="PF17746">
    <property type="entry name" value="SfsA_N"/>
    <property type="match status" value="1"/>
</dbReference>
<dbReference type="EMBL" id="NOXF01000002">
    <property type="protein sequence ID" value="PEQ25281.1"/>
    <property type="molecule type" value="Genomic_DNA"/>
</dbReference>
<dbReference type="PANTHER" id="PTHR30545:SF2">
    <property type="entry name" value="SUGAR FERMENTATION STIMULATION PROTEIN A"/>
    <property type="match status" value="1"/>
</dbReference>
<comment type="caution">
    <text evidence="3">The sequence shown here is derived from an EMBL/GenBank/DDBJ whole genome shotgun (WGS) entry which is preliminary data.</text>
</comment>
<dbReference type="InterPro" id="IPR041465">
    <property type="entry name" value="SfsA_N"/>
</dbReference>
<organism evidence="3 5">
    <name type="scientific">[Clostridium] leptum DSM 753</name>
    <dbReference type="NCBI Taxonomy" id="428125"/>
    <lineage>
        <taxon>Bacteria</taxon>
        <taxon>Bacillati</taxon>
        <taxon>Bacillota</taxon>
        <taxon>Clostridia</taxon>
        <taxon>Eubacteriales</taxon>
        <taxon>Oscillospiraceae</taxon>
        <taxon>Oscillospiraceae incertae sedis</taxon>
    </lineage>
</organism>
<evidence type="ECO:0000313" key="6">
    <source>
        <dbReference type="Proteomes" id="UP000220611"/>
    </source>
</evidence>
<dbReference type="Proteomes" id="UP000220611">
    <property type="component" value="Unassembled WGS sequence"/>
</dbReference>
<reference evidence="3 5" key="2">
    <citation type="submission" date="2007-08" db="EMBL/GenBank/DDBJ databases">
        <authorList>
            <person name="Fulton L."/>
            <person name="Clifton S."/>
            <person name="Fulton B."/>
            <person name="Xu J."/>
            <person name="Minx P."/>
            <person name="Pepin K.H."/>
            <person name="Johnson M."/>
            <person name="Thiruvilangam P."/>
            <person name="Bhonagiri V."/>
            <person name="Nash W.E."/>
            <person name="Wang C."/>
            <person name="Mardis E.R."/>
            <person name="Wilson R.K."/>
        </authorList>
    </citation>
    <scope>NUCLEOTIDE SEQUENCE [LARGE SCALE GENOMIC DNA]</scope>
    <source>
        <strain evidence="3 5">DSM 753</strain>
    </source>
</reference>
<name>A7VYX4_9FIRM</name>
<evidence type="ECO:0000313" key="5">
    <source>
        <dbReference type="Proteomes" id="UP000003490"/>
    </source>
</evidence>
<proteinExistence type="predicted"/>
<dbReference type="eggNOG" id="COG1489">
    <property type="taxonomic scope" value="Bacteria"/>
</dbReference>
<evidence type="ECO:0000259" key="2">
    <source>
        <dbReference type="Pfam" id="PF17746"/>
    </source>
</evidence>
<reference evidence="4 6" key="3">
    <citation type="submission" date="2017-07" db="EMBL/GenBank/DDBJ databases">
        <title>Prevalence of linear plasmids in Cutibacterium (Propionibacterium) acnes isolates obtained from prostatic tissue.</title>
        <authorList>
            <person name="Davidsson S."/>
            <person name="Carlsson J."/>
            <person name="Molling P."/>
            <person name="Andren O."/>
            <person name="Andersson S.-O."/>
            <person name="Brzuszkiewicz E."/>
            <person name="Poehlein A."/>
            <person name="Al-Zeer M."/>
            <person name="Brinkmann V."/>
            <person name="Scavenius C."/>
            <person name="Nazipi S."/>
            <person name="Soderquist B."/>
            <person name="Bruggemann H."/>
        </authorList>
    </citation>
    <scope>NUCLEOTIDE SEQUENCE [LARGE SCALE GENOMIC DNA]</scope>
    <source>
        <strain evidence="4 6">DSM 753</strain>
    </source>
</reference>
<dbReference type="Gene3D" id="3.40.1350.60">
    <property type="match status" value="1"/>
</dbReference>
<accession>A7VYX4</accession>
<dbReference type="EMBL" id="ABCB02000021">
    <property type="protein sequence ID" value="EDO59752.1"/>
    <property type="molecule type" value="Genomic_DNA"/>
</dbReference>
<evidence type="ECO:0000313" key="3">
    <source>
        <dbReference type="EMBL" id="EDO59752.1"/>
    </source>
</evidence>
<dbReference type="Proteomes" id="UP000003490">
    <property type="component" value="Unassembled WGS sequence"/>
</dbReference>
<dbReference type="InterPro" id="IPR040452">
    <property type="entry name" value="SfsA_C"/>
</dbReference>
<feature type="domain" description="Sugar fermentation stimulation protein C-terminal" evidence="1">
    <location>
        <begin position="87"/>
        <end position="215"/>
    </location>
</feature>
<dbReference type="OrthoDB" id="2045492at2"/>
<dbReference type="GO" id="GO:0003677">
    <property type="term" value="F:DNA binding"/>
    <property type="evidence" value="ECO:0007669"/>
    <property type="project" value="InterPro"/>
</dbReference>
<protein>
    <submittedName>
        <fullName evidence="3">Putative sugar fermentation stimulation protein</fullName>
    </submittedName>
</protein>
<dbReference type="Pfam" id="PF03749">
    <property type="entry name" value="SfsA"/>
    <property type="match status" value="1"/>
</dbReference>
<dbReference type="HOGENOM" id="CLU_1213088_0_0_9"/>
<dbReference type="Gene3D" id="2.40.50.580">
    <property type="match status" value="1"/>
</dbReference>
<evidence type="ECO:0000259" key="1">
    <source>
        <dbReference type="Pfam" id="PF03749"/>
    </source>
</evidence>
<dbReference type="AlphaFoldDB" id="A7VYX4"/>